<dbReference type="Proteomes" id="UP001642360">
    <property type="component" value="Unassembled WGS sequence"/>
</dbReference>
<evidence type="ECO:0000256" key="3">
    <source>
        <dbReference type="ARBA" id="ARBA00022745"/>
    </source>
</evidence>
<organism evidence="11 12">
    <name type="scientific">Ilex paraguariensis</name>
    <name type="common">yerba mate</name>
    <dbReference type="NCBI Taxonomy" id="185542"/>
    <lineage>
        <taxon>Eukaryota</taxon>
        <taxon>Viridiplantae</taxon>
        <taxon>Streptophyta</taxon>
        <taxon>Embryophyta</taxon>
        <taxon>Tracheophyta</taxon>
        <taxon>Spermatophyta</taxon>
        <taxon>Magnoliopsida</taxon>
        <taxon>eudicotyledons</taxon>
        <taxon>Gunneridae</taxon>
        <taxon>Pentapetalae</taxon>
        <taxon>asterids</taxon>
        <taxon>campanulids</taxon>
        <taxon>Aquifoliales</taxon>
        <taxon>Aquifoliaceae</taxon>
        <taxon>Ilex</taxon>
    </lineage>
</organism>
<dbReference type="EMBL" id="CAUOFW020000814">
    <property type="protein sequence ID" value="CAK9137278.1"/>
    <property type="molecule type" value="Genomic_DNA"/>
</dbReference>
<sequence length="370" mass="42688">MLQLWNRKQDIATNIPSLKIWVSHYEGGSLKKIPMEEEMSSMVLTAKVNAIEESSDSNRSSYSTLACNRSMSNHNVLWTKFKGVVPQHNGHWGAQIYANHQRVWLGTFKSEKDAAMAYDSAAMKLRGGDFHRNFPWTNDTVQEPIFQSQFSEEAILNMIKDGSYPSKFAEFLRNRRHEKEIGLNLSTVCGNRWCSCRLLFQKELTPSDVGKLNRFVVPKKYAVKYFPDIDEGTEDVQLGFHDRQMRLWKFRYCYWKSSQSYVFTRGWNRFVKEQNLKANDVVSFYECEGGEGANSQMYWIVEVGYKDATSSGGMVEMEVDLHLRLEQNAHFGLAKDEKEVFDQDQKPVGSSPAANLEKKGFRLFGFHINV</sequence>
<evidence type="ECO:0000313" key="11">
    <source>
        <dbReference type="EMBL" id="CAK9171937.1"/>
    </source>
</evidence>
<dbReference type="SMART" id="SM00380">
    <property type="entry name" value="AP2"/>
    <property type="match status" value="1"/>
</dbReference>
<dbReference type="PANTHER" id="PTHR31140">
    <property type="entry name" value="B3 DOMAIN-CONTAINING TRANSCRIPTION FACTOR ABI3"/>
    <property type="match status" value="1"/>
</dbReference>
<dbReference type="GO" id="GO:0003677">
    <property type="term" value="F:DNA binding"/>
    <property type="evidence" value="ECO:0007669"/>
    <property type="project" value="UniProtKB-KW"/>
</dbReference>
<dbReference type="InterPro" id="IPR016177">
    <property type="entry name" value="DNA-bd_dom_sf"/>
</dbReference>
<evidence type="ECO:0008006" key="13">
    <source>
        <dbReference type="Google" id="ProtNLM"/>
    </source>
</evidence>
<evidence type="ECO:0000256" key="1">
    <source>
        <dbReference type="ARBA" id="ARBA00004123"/>
    </source>
</evidence>
<keyword evidence="6" id="KW-0804">Transcription</keyword>
<protein>
    <recommendedName>
        <fullName evidence="13">AP2/ERF and B3 domain-containing transcription factor</fullName>
    </recommendedName>
</protein>
<keyword evidence="5" id="KW-0238">DNA-binding</keyword>
<dbReference type="Gene3D" id="3.30.730.10">
    <property type="entry name" value="AP2/ERF domain"/>
    <property type="match status" value="1"/>
</dbReference>
<dbReference type="CDD" id="cd00018">
    <property type="entry name" value="AP2"/>
    <property type="match status" value="1"/>
</dbReference>
<comment type="similarity">
    <text evidence="2">Belongs to the AP2/ERF transcription factor family. RAV subfamily.</text>
</comment>
<reference evidence="11 12" key="1">
    <citation type="submission" date="2024-02" db="EMBL/GenBank/DDBJ databases">
        <authorList>
            <person name="Vignale AGUSTIN F."/>
            <person name="Sosa J E."/>
            <person name="Modenutti C."/>
        </authorList>
    </citation>
    <scope>NUCLEOTIDE SEQUENCE [LARGE SCALE GENOMIC DNA]</scope>
</reference>
<dbReference type="AlphaFoldDB" id="A0ABC8TR24"/>
<evidence type="ECO:0000256" key="6">
    <source>
        <dbReference type="ARBA" id="ARBA00023163"/>
    </source>
</evidence>
<evidence type="ECO:0000256" key="2">
    <source>
        <dbReference type="ARBA" id="ARBA00009089"/>
    </source>
</evidence>
<dbReference type="InterPro" id="IPR036955">
    <property type="entry name" value="AP2/ERF_dom_sf"/>
</dbReference>
<dbReference type="GO" id="GO:0005634">
    <property type="term" value="C:nucleus"/>
    <property type="evidence" value="ECO:0007669"/>
    <property type="project" value="UniProtKB-SubCell"/>
</dbReference>
<dbReference type="InterPro" id="IPR003340">
    <property type="entry name" value="B3_DNA-bd"/>
</dbReference>
<dbReference type="InterPro" id="IPR001471">
    <property type="entry name" value="AP2/ERF_dom"/>
</dbReference>
<name>A0ABC8TR24_9AQUA</name>
<dbReference type="Pfam" id="PF02362">
    <property type="entry name" value="B3"/>
    <property type="match status" value="1"/>
</dbReference>
<keyword evidence="12" id="KW-1185">Reference proteome</keyword>
<evidence type="ECO:0000256" key="4">
    <source>
        <dbReference type="ARBA" id="ARBA00023015"/>
    </source>
</evidence>
<comment type="caution">
    <text evidence="11">The sequence shown here is derived from an EMBL/GenBank/DDBJ whole genome shotgun (WGS) entry which is preliminary data.</text>
</comment>
<dbReference type="EMBL" id="CAUOFW020005869">
    <property type="protein sequence ID" value="CAK9171937.1"/>
    <property type="molecule type" value="Genomic_DNA"/>
</dbReference>
<keyword evidence="3" id="KW-0936">Ethylene signaling pathway</keyword>
<keyword evidence="7" id="KW-0539">Nucleus</keyword>
<evidence type="ECO:0000259" key="9">
    <source>
        <dbReference type="PROSITE" id="PS51032"/>
    </source>
</evidence>
<evidence type="ECO:0000256" key="7">
    <source>
        <dbReference type="ARBA" id="ARBA00023242"/>
    </source>
</evidence>
<accession>A0ABC8TR24</accession>
<evidence type="ECO:0000313" key="10">
    <source>
        <dbReference type="EMBL" id="CAK9137278.1"/>
    </source>
</evidence>
<dbReference type="FunFam" id="3.30.730.10:FF:000008">
    <property type="entry name" value="AP2 domain-containing protein RAP2.8"/>
    <property type="match status" value="1"/>
</dbReference>
<dbReference type="InterPro" id="IPR015300">
    <property type="entry name" value="DNA-bd_pseudobarrel_sf"/>
</dbReference>
<gene>
    <name evidence="11" type="ORF">ILEXP_LOCUS41557</name>
    <name evidence="10" type="ORF">ILEXP_LOCUS4303</name>
</gene>
<dbReference type="Gene3D" id="2.40.330.10">
    <property type="entry name" value="DNA-binding pseudobarrel domain"/>
    <property type="match status" value="1"/>
</dbReference>
<comment type="subcellular location">
    <subcellularLocation>
        <location evidence="1">Nucleus</location>
    </subcellularLocation>
</comment>
<dbReference type="PROSITE" id="PS51032">
    <property type="entry name" value="AP2_ERF"/>
    <property type="match status" value="1"/>
</dbReference>
<evidence type="ECO:0000313" key="12">
    <source>
        <dbReference type="Proteomes" id="UP001642360"/>
    </source>
</evidence>
<dbReference type="CDD" id="cd10017">
    <property type="entry name" value="B3_DNA"/>
    <property type="match status" value="1"/>
</dbReference>
<evidence type="ECO:0000259" key="8">
    <source>
        <dbReference type="PROSITE" id="PS50863"/>
    </source>
</evidence>
<dbReference type="PANTHER" id="PTHR31140:SF58">
    <property type="entry name" value="DNA-BINDING PROTEIN RAV1"/>
    <property type="match status" value="1"/>
</dbReference>
<dbReference type="PROSITE" id="PS50863">
    <property type="entry name" value="B3"/>
    <property type="match status" value="1"/>
</dbReference>
<dbReference type="SUPFAM" id="SSF101936">
    <property type="entry name" value="DNA-binding pseudobarrel domain"/>
    <property type="match status" value="1"/>
</dbReference>
<dbReference type="SMART" id="SM01019">
    <property type="entry name" value="B3"/>
    <property type="match status" value="1"/>
</dbReference>
<feature type="domain" description="TF-B3" evidence="8">
    <location>
        <begin position="200"/>
        <end position="304"/>
    </location>
</feature>
<evidence type="ECO:0000256" key="5">
    <source>
        <dbReference type="ARBA" id="ARBA00023125"/>
    </source>
</evidence>
<keyword evidence="4" id="KW-0805">Transcription regulation</keyword>
<dbReference type="GO" id="GO:0009873">
    <property type="term" value="P:ethylene-activated signaling pathway"/>
    <property type="evidence" value="ECO:0007669"/>
    <property type="project" value="UniProtKB-KW"/>
</dbReference>
<dbReference type="SUPFAM" id="SSF54171">
    <property type="entry name" value="DNA-binding domain"/>
    <property type="match status" value="1"/>
</dbReference>
<dbReference type="InterPro" id="IPR044800">
    <property type="entry name" value="LEC2-like"/>
</dbReference>
<proteinExistence type="inferred from homology"/>
<feature type="domain" description="AP2/ERF" evidence="9">
    <location>
        <begin position="80"/>
        <end position="135"/>
    </location>
</feature>